<evidence type="ECO:0000259" key="1">
    <source>
        <dbReference type="Pfam" id="PF17111"/>
    </source>
</evidence>
<reference evidence="2" key="1">
    <citation type="submission" date="2021-12" db="EMBL/GenBank/DDBJ databases">
        <title>Convergent genome expansion in fungi linked to evolution of root-endophyte symbiosis.</title>
        <authorList>
            <consortium name="DOE Joint Genome Institute"/>
            <person name="Ke Y.-H."/>
            <person name="Bonito G."/>
            <person name="Liao H.-L."/>
            <person name="Looney B."/>
            <person name="Rojas-Flechas A."/>
            <person name="Nash J."/>
            <person name="Hameed K."/>
            <person name="Schadt C."/>
            <person name="Martin F."/>
            <person name="Crous P.W."/>
            <person name="Miettinen O."/>
            <person name="Magnuson J.K."/>
            <person name="Labbe J."/>
            <person name="Jacobson D."/>
            <person name="Doktycz M.J."/>
            <person name="Veneault-Fourrey C."/>
            <person name="Kuo A."/>
            <person name="Mondo S."/>
            <person name="Calhoun S."/>
            <person name="Riley R."/>
            <person name="Ohm R."/>
            <person name="LaButti K."/>
            <person name="Andreopoulos B."/>
            <person name="Pangilinan J."/>
            <person name="Nolan M."/>
            <person name="Tritt A."/>
            <person name="Clum A."/>
            <person name="Lipzen A."/>
            <person name="Daum C."/>
            <person name="Barry K."/>
            <person name="Grigoriev I.V."/>
            <person name="Vilgalys R."/>
        </authorList>
    </citation>
    <scope>NUCLEOTIDE SEQUENCE</scope>
    <source>
        <strain evidence="2">PMI_201</strain>
    </source>
</reference>
<gene>
    <name evidence="2" type="ORF">BGW36DRAFT_93845</name>
</gene>
<keyword evidence="3" id="KW-1185">Reference proteome</keyword>
<dbReference type="RefSeq" id="XP_046076936.1">
    <property type="nucleotide sequence ID" value="XM_046222713.1"/>
</dbReference>
<dbReference type="Pfam" id="PF17111">
    <property type="entry name" value="PigL_N"/>
    <property type="match status" value="1"/>
</dbReference>
<dbReference type="AlphaFoldDB" id="A0AAD4L480"/>
<name>A0AAD4L480_9EURO</name>
<evidence type="ECO:0000313" key="3">
    <source>
        <dbReference type="Proteomes" id="UP001201262"/>
    </source>
</evidence>
<dbReference type="Proteomes" id="UP001201262">
    <property type="component" value="Unassembled WGS sequence"/>
</dbReference>
<dbReference type="EMBL" id="JAJTJA010000002">
    <property type="protein sequence ID" value="KAH8703918.1"/>
    <property type="molecule type" value="Genomic_DNA"/>
</dbReference>
<accession>A0AAD4L480</accession>
<dbReference type="InterPro" id="IPR031348">
    <property type="entry name" value="PigL_N"/>
</dbReference>
<comment type="caution">
    <text evidence="2">The sequence shown here is derived from an EMBL/GenBank/DDBJ whole genome shotgun (WGS) entry which is preliminary data.</text>
</comment>
<organism evidence="2 3">
    <name type="scientific">Talaromyces proteolyticus</name>
    <dbReference type="NCBI Taxonomy" id="1131652"/>
    <lineage>
        <taxon>Eukaryota</taxon>
        <taxon>Fungi</taxon>
        <taxon>Dikarya</taxon>
        <taxon>Ascomycota</taxon>
        <taxon>Pezizomycotina</taxon>
        <taxon>Eurotiomycetes</taxon>
        <taxon>Eurotiomycetidae</taxon>
        <taxon>Eurotiales</taxon>
        <taxon>Trichocomaceae</taxon>
        <taxon>Talaromyces</taxon>
        <taxon>Talaromyces sect. Bacilispori</taxon>
    </lineage>
</organism>
<evidence type="ECO:0000313" key="2">
    <source>
        <dbReference type="EMBL" id="KAH8703918.1"/>
    </source>
</evidence>
<sequence>MAEVVEPASFALQSSITLYETIKTFNSHPKRVRDLLEELEALIAVLGSLSDVVKTPAGSSLYVLNRVPLKRCGDACKDFKQQIMICLSQSGGSRSSFRDWARIRYMNDDIDGFRRLVAACKLTIEVTLGDVKLRKSFTTAENLEKHQILIQTAKCDLEAHLESIDERLEHIIGQTIVEPGSNTPKLRLVKEKRSGTLRGKGFVL</sequence>
<feature type="domain" description="Azaphilone pigments biosynthesis cluster protein L N-terminal" evidence="1">
    <location>
        <begin position="5"/>
        <end position="196"/>
    </location>
</feature>
<proteinExistence type="predicted"/>
<protein>
    <recommendedName>
        <fullName evidence="1">Azaphilone pigments biosynthesis cluster protein L N-terminal domain-containing protein</fullName>
    </recommendedName>
</protein>
<dbReference type="GeneID" id="70252999"/>